<dbReference type="AlphaFoldDB" id="I4C1R8"/>
<proteinExistence type="predicted"/>
<dbReference type="PROSITE" id="PS51257">
    <property type="entry name" value="PROKAR_LIPOPROTEIN"/>
    <property type="match status" value="1"/>
</dbReference>
<dbReference type="KEGG" id="dti:Desti_0784"/>
<dbReference type="EMBL" id="CP003360">
    <property type="protein sequence ID" value="AFM23509.1"/>
    <property type="molecule type" value="Genomic_DNA"/>
</dbReference>
<gene>
    <name evidence="2" type="ordered locus">Desti_0784</name>
</gene>
<keyword evidence="1" id="KW-1133">Transmembrane helix</keyword>
<feature type="transmembrane region" description="Helical" evidence="1">
    <location>
        <begin position="12"/>
        <end position="29"/>
    </location>
</feature>
<protein>
    <submittedName>
        <fullName evidence="2">Uncharacterized protein</fullName>
    </submittedName>
</protein>
<name>I4C1R8_DESTA</name>
<dbReference type="STRING" id="706587.Desti_0784"/>
<evidence type="ECO:0000313" key="3">
    <source>
        <dbReference type="Proteomes" id="UP000006055"/>
    </source>
</evidence>
<sequence length="54" mass="5584">MANDNKDNDLGFLVMMIAGGIAGACFNVALGSFVWNLEGILGGLISGLLVHFVS</sequence>
<evidence type="ECO:0000313" key="2">
    <source>
        <dbReference type="EMBL" id="AFM23509.1"/>
    </source>
</evidence>
<dbReference type="RefSeq" id="WP_014808665.1">
    <property type="nucleotide sequence ID" value="NC_018025.1"/>
</dbReference>
<keyword evidence="1" id="KW-0472">Membrane</keyword>
<evidence type="ECO:0000256" key="1">
    <source>
        <dbReference type="SAM" id="Phobius"/>
    </source>
</evidence>
<dbReference type="HOGENOM" id="CLU_3042788_0_0_7"/>
<keyword evidence="3" id="KW-1185">Reference proteome</keyword>
<organism evidence="2 3">
    <name type="scientific">Desulfomonile tiedjei (strain ATCC 49306 / DSM 6799 / DCB-1)</name>
    <dbReference type="NCBI Taxonomy" id="706587"/>
    <lineage>
        <taxon>Bacteria</taxon>
        <taxon>Pseudomonadati</taxon>
        <taxon>Thermodesulfobacteriota</taxon>
        <taxon>Desulfomonilia</taxon>
        <taxon>Desulfomonilales</taxon>
        <taxon>Desulfomonilaceae</taxon>
        <taxon>Desulfomonile</taxon>
    </lineage>
</organism>
<dbReference type="Proteomes" id="UP000006055">
    <property type="component" value="Chromosome"/>
</dbReference>
<keyword evidence="1" id="KW-0812">Transmembrane</keyword>
<reference evidence="3" key="1">
    <citation type="submission" date="2012-06" db="EMBL/GenBank/DDBJ databases">
        <title>Complete sequence of chromosome of Desulfomonile tiedjei DSM 6799.</title>
        <authorList>
            <person name="Lucas S."/>
            <person name="Copeland A."/>
            <person name="Lapidus A."/>
            <person name="Glavina del Rio T."/>
            <person name="Dalin E."/>
            <person name="Tice H."/>
            <person name="Bruce D."/>
            <person name="Goodwin L."/>
            <person name="Pitluck S."/>
            <person name="Peters L."/>
            <person name="Ovchinnikova G."/>
            <person name="Zeytun A."/>
            <person name="Lu M."/>
            <person name="Kyrpides N."/>
            <person name="Mavromatis K."/>
            <person name="Ivanova N."/>
            <person name="Brettin T."/>
            <person name="Detter J.C."/>
            <person name="Han C."/>
            <person name="Larimer F."/>
            <person name="Land M."/>
            <person name="Hauser L."/>
            <person name="Markowitz V."/>
            <person name="Cheng J.-F."/>
            <person name="Hugenholtz P."/>
            <person name="Woyke T."/>
            <person name="Wu D."/>
            <person name="Spring S."/>
            <person name="Schroeder M."/>
            <person name="Brambilla E."/>
            <person name="Klenk H.-P."/>
            <person name="Eisen J.A."/>
        </authorList>
    </citation>
    <scope>NUCLEOTIDE SEQUENCE [LARGE SCALE GENOMIC DNA]</scope>
    <source>
        <strain evidence="3">ATCC 49306 / DSM 6799 / DCB-1</strain>
    </source>
</reference>
<accession>I4C1R8</accession>